<dbReference type="GO" id="GO:0003723">
    <property type="term" value="F:RNA binding"/>
    <property type="evidence" value="ECO:0007669"/>
    <property type="project" value="InterPro"/>
</dbReference>
<dbReference type="PANTHER" id="PTHR11142:SF5">
    <property type="entry name" value="TRNA PSEUDOURIDINE(38_39) SYNTHASE"/>
    <property type="match status" value="1"/>
</dbReference>
<dbReference type="GO" id="GO:0160147">
    <property type="term" value="F:tRNA pseudouridine(38-40) synthase activity"/>
    <property type="evidence" value="ECO:0007669"/>
    <property type="project" value="UniProtKB-EC"/>
</dbReference>
<keyword evidence="8" id="KW-1185">Reference proteome</keyword>
<evidence type="ECO:0000259" key="6">
    <source>
        <dbReference type="Pfam" id="PF01416"/>
    </source>
</evidence>
<dbReference type="AlphaFoldDB" id="A0AAD2HT68"/>
<comment type="catalytic activity">
    <reaction evidence="4">
        <text>uridine(38/39/40) in tRNA = pseudouridine(38/39/40) in tRNA</text>
        <dbReference type="Rhea" id="RHEA:22376"/>
        <dbReference type="Rhea" id="RHEA-COMP:10085"/>
        <dbReference type="Rhea" id="RHEA-COMP:10087"/>
        <dbReference type="ChEBI" id="CHEBI:65314"/>
        <dbReference type="ChEBI" id="CHEBI:65315"/>
        <dbReference type="EC" id="5.4.99.12"/>
    </reaction>
</comment>
<evidence type="ECO:0000256" key="2">
    <source>
        <dbReference type="ARBA" id="ARBA00022694"/>
    </source>
</evidence>
<accession>A0AAD2HT68</accession>
<protein>
    <recommendedName>
        <fullName evidence="4">tRNA pseudouridine synthase</fullName>
        <ecNumber evidence="4">5.4.99.12</ecNumber>
    </recommendedName>
</protein>
<dbReference type="HAMAP" id="MF_00171">
    <property type="entry name" value="TruA"/>
    <property type="match status" value="1"/>
</dbReference>
<comment type="caution">
    <text evidence="7">The sequence shown here is derived from an EMBL/GenBank/DDBJ whole genome shotgun (WGS) entry which is preliminary data.</text>
</comment>
<gene>
    <name evidence="7" type="ORF">MYCIT1_LOCUS32526</name>
</gene>
<dbReference type="InterPro" id="IPR020095">
    <property type="entry name" value="PsdUridine_synth_TruA_C"/>
</dbReference>
<sequence length="465" mass="52222">MISTLPYDSWSKEELIAKLRLLESDATGRPASPRPLPPPSRKLRKPLDFAAHPRRKIALKFSYAGWAYNGLSIQSDATPLPTVEGVLFDALAKARLVDPAVGMEGCGWERCGRTDRGVSAAGQVVSLWVRSALGRDALNSADSAARDGETLKSVNQSPPEDFSDGLLDAAPARKTIDAPEREHSYALMLNRVLPHTIRILAWSPVADSFSSRYSCISRHYKYFFPPEHLDVTRMAEAAAMLVGLHDFRNFCKIDGSKQITLYKRRVLSASINQHDHDRMLVFDLIGTAFLYHQVRHIMAVLFLVGSGLEQPNVVKAMLNVDGEGDARVETKPEYQMADSLPLVLYECHYAPNDVSWHTDREPEQTEGLWHRLHSIQGRSQMYATLNSAFHAAACAHHPAPRPVLPTHWHGFTPDNKTVMNIPLGGSEFRRTAKYIPLLKRPRGEHFDVVNERWRSSRVHKDSEQQ</sequence>
<dbReference type="Pfam" id="PF01416">
    <property type="entry name" value="PseudoU_synth_1"/>
    <property type="match status" value="1"/>
</dbReference>
<evidence type="ECO:0000313" key="7">
    <source>
        <dbReference type="EMBL" id="CAK5281415.1"/>
    </source>
</evidence>
<dbReference type="GO" id="GO:0031119">
    <property type="term" value="P:tRNA pseudouridine synthesis"/>
    <property type="evidence" value="ECO:0007669"/>
    <property type="project" value="TreeGrafter"/>
</dbReference>
<dbReference type="Gene3D" id="3.30.70.580">
    <property type="entry name" value="Pseudouridine synthase I, catalytic domain, N-terminal subdomain"/>
    <property type="match status" value="1"/>
</dbReference>
<keyword evidence="3 4" id="KW-0413">Isomerase</keyword>
<feature type="domain" description="Pseudouridine synthase I TruA alpha/beta" evidence="6">
    <location>
        <begin position="237"/>
        <end position="349"/>
    </location>
</feature>
<dbReference type="Gene3D" id="3.30.70.660">
    <property type="entry name" value="Pseudouridine synthase I, catalytic domain, C-terminal subdomain"/>
    <property type="match status" value="1"/>
</dbReference>
<dbReference type="InterPro" id="IPR020094">
    <property type="entry name" value="TruA/RsuA/RluB/E/F_N"/>
</dbReference>
<organism evidence="7 8">
    <name type="scientific">Mycena citricolor</name>
    <dbReference type="NCBI Taxonomy" id="2018698"/>
    <lineage>
        <taxon>Eukaryota</taxon>
        <taxon>Fungi</taxon>
        <taxon>Dikarya</taxon>
        <taxon>Basidiomycota</taxon>
        <taxon>Agaricomycotina</taxon>
        <taxon>Agaricomycetes</taxon>
        <taxon>Agaricomycetidae</taxon>
        <taxon>Agaricales</taxon>
        <taxon>Marasmiineae</taxon>
        <taxon>Mycenaceae</taxon>
        <taxon>Mycena</taxon>
    </lineage>
</organism>
<feature type="region of interest" description="Disordered" evidence="5">
    <location>
        <begin position="26"/>
        <end position="45"/>
    </location>
</feature>
<dbReference type="SUPFAM" id="SSF55120">
    <property type="entry name" value="Pseudouridine synthase"/>
    <property type="match status" value="1"/>
</dbReference>
<keyword evidence="2 4" id="KW-0819">tRNA processing</keyword>
<dbReference type="InterPro" id="IPR020097">
    <property type="entry name" value="PsdUridine_synth_TruA_a/b_dom"/>
</dbReference>
<dbReference type="InterPro" id="IPR020103">
    <property type="entry name" value="PsdUridine_synth_cat_dom_sf"/>
</dbReference>
<dbReference type="GO" id="GO:0005737">
    <property type="term" value="C:cytoplasm"/>
    <property type="evidence" value="ECO:0007669"/>
    <property type="project" value="TreeGrafter"/>
</dbReference>
<dbReference type="InterPro" id="IPR001406">
    <property type="entry name" value="PsdUridine_synth_TruA"/>
</dbReference>
<dbReference type="EC" id="5.4.99.12" evidence="4"/>
<evidence type="ECO:0000256" key="4">
    <source>
        <dbReference type="RuleBase" id="RU003792"/>
    </source>
</evidence>
<evidence type="ECO:0000256" key="1">
    <source>
        <dbReference type="ARBA" id="ARBA00009375"/>
    </source>
</evidence>
<reference evidence="7" key="1">
    <citation type="submission" date="2023-11" db="EMBL/GenBank/DDBJ databases">
        <authorList>
            <person name="De Vega J J."/>
            <person name="De Vega J J."/>
        </authorList>
    </citation>
    <scope>NUCLEOTIDE SEQUENCE</scope>
</reference>
<comment type="similarity">
    <text evidence="1 4">Belongs to the tRNA pseudouridine synthase TruA family.</text>
</comment>
<name>A0AAD2HT68_9AGAR</name>
<feature type="region of interest" description="Disordered" evidence="5">
    <location>
        <begin position="144"/>
        <end position="164"/>
    </location>
</feature>
<dbReference type="EMBL" id="CAVNYO010000444">
    <property type="protein sequence ID" value="CAK5281415.1"/>
    <property type="molecule type" value="Genomic_DNA"/>
</dbReference>
<proteinExistence type="inferred from homology"/>
<dbReference type="GO" id="GO:0005634">
    <property type="term" value="C:nucleus"/>
    <property type="evidence" value="ECO:0007669"/>
    <property type="project" value="TreeGrafter"/>
</dbReference>
<evidence type="ECO:0000256" key="5">
    <source>
        <dbReference type="SAM" id="MobiDB-lite"/>
    </source>
</evidence>
<evidence type="ECO:0000313" key="8">
    <source>
        <dbReference type="Proteomes" id="UP001295794"/>
    </source>
</evidence>
<dbReference type="PANTHER" id="PTHR11142">
    <property type="entry name" value="PSEUDOURIDYLATE SYNTHASE"/>
    <property type="match status" value="1"/>
</dbReference>
<dbReference type="Proteomes" id="UP001295794">
    <property type="component" value="Unassembled WGS sequence"/>
</dbReference>
<dbReference type="NCBIfam" id="TIGR00071">
    <property type="entry name" value="hisT_truA"/>
    <property type="match status" value="1"/>
</dbReference>
<dbReference type="GO" id="GO:1990481">
    <property type="term" value="P:mRNA pseudouridine synthesis"/>
    <property type="evidence" value="ECO:0007669"/>
    <property type="project" value="TreeGrafter"/>
</dbReference>
<evidence type="ECO:0000256" key="3">
    <source>
        <dbReference type="ARBA" id="ARBA00023235"/>
    </source>
</evidence>